<name>A0ABU8M7C4_9PSEU</name>
<keyword evidence="2" id="KW-0472">Membrane</keyword>
<evidence type="ECO:0000313" key="3">
    <source>
        <dbReference type="EMBL" id="MEJ2862537.1"/>
    </source>
</evidence>
<organism evidence="3 4">
    <name type="scientific">Actinomycetospora flava</name>
    <dbReference type="NCBI Taxonomy" id="3129232"/>
    <lineage>
        <taxon>Bacteria</taxon>
        <taxon>Bacillati</taxon>
        <taxon>Actinomycetota</taxon>
        <taxon>Actinomycetes</taxon>
        <taxon>Pseudonocardiales</taxon>
        <taxon>Pseudonocardiaceae</taxon>
        <taxon>Actinomycetospora</taxon>
    </lineage>
</organism>
<keyword evidence="4" id="KW-1185">Reference proteome</keyword>
<dbReference type="EMBL" id="JBBEGM010000006">
    <property type="protein sequence ID" value="MEJ2862537.1"/>
    <property type="molecule type" value="Genomic_DNA"/>
</dbReference>
<feature type="region of interest" description="Disordered" evidence="1">
    <location>
        <begin position="198"/>
        <end position="222"/>
    </location>
</feature>
<dbReference type="Proteomes" id="UP001369736">
    <property type="component" value="Unassembled WGS sequence"/>
</dbReference>
<keyword evidence="2" id="KW-0812">Transmembrane</keyword>
<feature type="transmembrane region" description="Helical" evidence="2">
    <location>
        <begin position="12"/>
        <end position="36"/>
    </location>
</feature>
<evidence type="ECO:0000256" key="2">
    <source>
        <dbReference type="SAM" id="Phobius"/>
    </source>
</evidence>
<evidence type="ECO:0000313" key="4">
    <source>
        <dbReference type="Proteomes" id="UP001369736"/>
    </source>
</evidence>
<feature type="compositionally biased region" description="Acidic residues" evidence="1">
    <location>
        <begin position="212"/>
        <end position="222"/>
    </location>
</feature>
<accession>A0ABU8M7C4</accession>
<reference evidence="3 4" key="1">
    <citation type="submission" date="2024-03" db="EMBL/GenBank/DDBJ databases">
        <title>Actinomycetospora sp. OC33-EN07, a novel actinomycete isolated from wild orchid (Aerides multiflora).</title>
        <authorList>
            <person name="Suriyachadkun C."/>
        </authorList>
    </citation>
    <scope>NUCLEOTIDE SEQUENCE [LARGE SCALE GENOMIC DNA]</scope>
    <source>
        <strain evidence="3 4">OC33-EN07</strain>
    </source>
</reference>
<sequence length="222" mass="25320">MTRKRGDVLNSGAANAVFALIGVAITATISLVALFIKARIDSRAAETQHRHNMEAKEIEHEYSLKRIDKELEDKRRTAAFEKQTSALAKFLSGTISIHRQISGARRERRQDRDDDKYVMTLRSIAPTETQVAFEEVRLSASDPVVSLASELWKHLRGKSVPRGEHLGQYQWIAWDREYWLTRKALIAEFQRESDQFYGFDRSRTPGKSAELLAEEASPDDES</sequence>
<dbReference type="RefSeq" id="WP_337703918.1">
    <property type="nucleotide sequence ID" value="NZ_JBBEGM010000006.1"/>
</dbReference>
<evidence type="ECO:0000256" key="1">
    <source>
        <dbReference type="SAM" id="MobiDB-lite"/>
    </source>
</evidence>
<proteinExistence type="predicted"/>
<protein>
    <submittedName>
        <fullName evidence="3">Uncharacterized protein</fullName>
    </submittedName>
</protein>
<keyword evidence="2" id="KW-1133">Transmembrane helix</keyword>
<comment type="caution">
    <text evidence="3">The sequence shown here is derived from an EMBL/GenBank/DDBJ whole genome shotgun (WGS) entry which is preliminary data.</text>
</comment>
<gene>
    <name evidence="3" type="ORF">WCD58_15295</name>
</gene>